<dbReference type="InterPro" id="IPR038765">
    <property type="entry name" value="Papain-like_cys_pep_sf"/>
</dbReference>
<dbReference type="SUPFAM" id="SSF49758">
    <property type="entry name" value="Calpain large subunit, middle domain (domain III)"/>
    <property type="match status" value="2"/>
</dbReference>
<feature type="domain" description="Calpain catalytic" evidence="6">
    <location>
        <begin position="299"/>
        <end position="613"/>
    </location>
</feature>
<dbReference type="OrthoDB" id="167576at2759"/>
<feature type="region of interest" description="Disordered" evidence="5">
    <location>
        <begin position="79"/>
        <end position="104"/>
    </location>
</feature>
<dbReference type="GO" id="GO:0006508">
    <property type="term" value="P:proteolysis"/>
    <property type="evidence" value="ECO:0007669"/>
    <property type="project" value="UniProtKB-KW"/>
</dbReference>
<dbReference type="GO" id="GO:0004198">
    <property type="term" value="F:calcium-dependent cysteine-type endopeptidase activity"/>
    <property type="evidence" value="ECO:0007669"/>
    <property type="project" value="InterPro"/>
</dbReference>
<dbReference type="InterPro" id="IPR036181">
    <property type="entry name" value="MIT_dom_sf"/>
</dbReference>
<dbReference type="PROSITE" id="PS50203">
    <property type="entry name" value="CALPAIN_CAT"/>
    <property type="match status" value="1"/>
</dbReference>
<evidence type="ECO:0000256" key="1">
    <source>
        <dbReference type="ARBA" id="ARBA00022670"/>
    </source>
</evidence>
<dbReference type="Gene3D" id="3.90.70.10">
    <property type="entry name" value="Cysteine proteinases"/>
    <property type="match status" value="1"/>
</dbReference>
<dbReference type="InterPro" id="IPR001300">
    <property type="entry name" value="Peptidase_C2_calpain_cat"/>
</dbReference>
<dbReference type="InterPro" id="IPR036213">
    <property type="entry name" value="Calpain_III_sf"/>
</dbReference>
<feature type="active site" evidence="4">
    <location>
        <position position="551"/>
    </location>
</feature>
<feature type="active site" evidence="4">
    <location>
        <position position="530"/>
    </location>
</feature>
<dbReference type="PANTHER" id="PTHR46143:SF1">
    <property type="entry name" value="CALPAIN-7"/>
    <property type="match status" value="1"/>
</dbReference>
<accession>A0A9N8DW91</accession>
<evidence type="ECO:0000256" key="4">
    <source>
        <dbReference type="PROSITE-ProRule" id="PRU00239"/>
    </source>
</evidence>
<organism evidence="7 8">
    <name type="scientific">Seminavis robusta</name>
    <dbReference type="NCBI Taxonomy" id="568900"/>
    <lineage>
        <taxon>Eukaryota</taxon>
        <taxon>Sar</taxon>
        <taxon>Stramenopiles</taxon>
        <taxon>Ochrophyta</taxon>
        <taxon>Bacillariophyta</taxon>
        <taxon>Bacillariophyceae</taxon>
        <taxon>Bacillariophycidae</taxon>
        <taxon>Naviculales</taxon>
        <taxon>Naviculaceae</taxon>
        <taxon>Seminavis</taxon>
    </lineage>
</organism>
<keyword evidence="2 4" id="KW-0378">Hydrolase</keyword>
<dbReference type="SUPFAM" id="SSF54001">
    <property type="entry name" value="Cysteine proteinases"/>
    <property type="match status" value="1"/>
</dbReference>
<feature type="compositionally biased region" description="Polar residues" evidence="5">
    <location>
        <begin position="79"/>
        <end position="90"/>
    </location>
</feature>
<dbReference type="InterPro" id="IPR051297">
    <property type="entry name" value="PalB/RIM13"/>
</dbReference>
<feature type="active site" evidence="4">
    <location>
        <position position="349"/>
    </location>
</feature>
<dbReference type="PANTHER" id="PTHR46143">
    <property type="entry name" value="CALPAIN-7"/>
    <property type="match status" value="1"/>
</dbReference>
<feature type="region of interest" description="Disordered" evidence="5">
    <location>
        <begin position="211"/>
        <end position="249"/>
    </location>
</feature>
<evidence type="ECO:0000313" key="8">
    <source>
        <dbReference type="Proteomes" id="UP001153069"/>
    </source>
</evidence>
<reference evidence="7" key="1">
    <citation type="submission" date="2020-06" db="EMBL/GenBank/DDBJ databases">
        <authorList>
            <consortium name="Plant Systems Biology data submission"/>
        </authorList>
    </citation>
    <scope>NUCLEOTIDE SEQUENCE</scope>
    <source>
        <strain evidence="7">D6</strain>
    </source>
</reference>
<dbReference type="CDD" id="cd00044">
    <property type="entry name" value="CysPc"/>
    <property type="match status" value="1"/>
</dbReference>
<sequence length="895" mass="100086">MGDLLDDVFRILATATKLEDNDDTKIEAATKYYEAIYLMRQYIQRLPATSEQQQKRDLLEEKAKHYEKIAQNCLRTGNSLAGSSKESPCSDTRRSITTDPRSPIAKHGFFNEDSSVVPLPPPSFSPVKPQSPRFSLSALVNQTTSQANAKLATAMDADERGEKNAAIATYMDAAELYLKAMKAAEDKNGKTSGCGENVAVVLRRRLEQTLDRVEQLKNPKPRQPTKVHMEQRQRQQQQQRSKSSLTPEEVSVLTRSSLISSGLFLPWSDDDAQALNAELKSPMNLFRDKGDLPLADKQKKTFYKWARPSEILQLRQHLRGHGSGKTMSPVMVLGTVSPYKIKQYGVTDCSFIASLCICAAYERRFQKSLISPIVYPQTPDGKMVYNPNGKYMVKLWLNGVARQVVVDDRLPIDKNGNLLCANSQSPPGQLEIYVPIIEKAFLKMAGGFDNGYNFPGSNSGVDLYALTGWIPERILFPKDPNKVRDHETSRERAWERLMSAHSFGDCLITMSSEASISEEQANQIGLVTGHAYACLSVMQTQNGIRLLQLKNPWAHKGWKGRYSCYDTINWNPKICAEVGYNPELAKKSDDGVFWICWDDVLVYFQNVHLSWNPDLFAYRTSTHGFWPKALGPRDDTFNCGENPQYAMTLSQKAIKKGASIWILISRHVTKSEQEGAEVKDYLTVHLHRNDKAKERIFYPRTKRNVLTGAYTNNPHCLVRYDVTDPADEYLSIVLSQYEKSHDLSYTLSCFCTEPFTLGQPAKELPFSRSLTSSWTPSSAGGPIGKKGFYSNPMFAIEVPDGGATFQIQCLAPKTLAVNVMLVPVQSYGQRATRVTSDPPVDSGNYRHGFVVTKRQRAGAGPYALVVSAYNAGEVGTFKVKISTSVKISLIDEILS</sequence>
<evidence type="ECO:0000259" key="6">
    <source>
        <dbReference type="PROSITE" id="PS50203"/>
    </source>
</evidence>
<dbReference type="SMART" id="SM00230">
    <property type="entry name" value="CysPc"/>
    <property type="match status" value="1"/>
</dbReference>
<dbReference type="InterPro" id="IPR022683">
    <property type="entry name" value="Calpain_III"/>
</dbReference>
<dbReference type="Proteomes" id="UP001153069">
    <property type="component" value="Unassembled WGS sequence"/>
</dbReference>
<evidence type="ECO:0000256" key="3">
    <source>
        <dbReference type="ARBA" id="ARBA00022807"/>
    </source>
</evidence>
<keyword evidence="3 4" id="KW-0788">Thiol protease</keyword>
<dbReference type="SUPFAM" id="SSF116846">
    <property type="entry name" value="MIT domain"/>
    <property type="match status" value="1"/>
</dbReference>
<evidence type="ECO:0000256" key="2">
    <source>
        <dbReference type="ARBA" id="ARBA00022801"/>
    </source>
</evidence>
<gene>
    <name evidence="7" type="ORF">SEMRO_399_G134790.1</name>
</gene>
<dbReference type="Gene3D" id="2.60.120.380">
    <property type="match status" value="2"/>
</dbReference>
<dbReference type="Pfam" id="PF00648">
    <property type="entry name" value="Peptidase_C2"/>
    <property type="match status" value="1"/>
</dbReference>
<evidence type="ECO:0000313" key="7">
    <source>
        <dbReference type="EMBL" id="CAB9509649.1"/>
    </source>
</evidence>
<dbReference type="SMART" id="SM00720">
    <property type="entry name" value="calpain_III"/>
    <property type="match status" value="1"/>
</dbReference>
<evidence type="ECO:0000256" key="5">
    <source>
        <dbReference type="SAM" id="MobiDB-lite"/>
    </source>
</evidence>
<proteinExistence type="predicted"/>
<keyword evidence="1 4" id="KW-0645">Protease</keyword>
<protein>
    <submittedName>
        <fullName evidence="7">Calpain-7</fullName>
    </submittedName>
</protein>
<dbReference type="AlphaFoldDB" id="A0A9N8DW91"/>
<name>A0A9N8DW91_9STRA</name>
<dbReference type="EMBL" id="CAICTM010000398">
    <property type="protein sequence ID" value="CAB9509649.1"/>
    <property type="molecule type" value="Genomic_DNA"/>
</dbReference>
<dbReference type="Gene3D" id="1.20.58.80">
    <property type="entry name" value="Phosphotransferase system, lactose/cellobiose-type IIA subunit"/>
    <property type="match status" value="1"/>
</dbReference>
<comment type="caution">
    <text evidence="7">The sequence shown here is derived from an EMBL/GenBank/DDBJ whole genome shotgun (WGS) entry which is preliminary data.</text>
</comment>
<keyword evidence="8" id="KW-1185">Reference proteome</keyword>